<evidence type="ECO:0008006" key="3">
    <source>
        <dbReference type="Google" id="ProtNLM"/>
    </source>
</evidence>
<dbReference type="VEuPathDB" id="FungiDB:NFIA_087920"/>
<dbReference type="Gene3D" id="3.40.50.300">
    <property type="entry name" value="P-loop containing nucleotide triphosphate hydrolases"/>
    <property type="match status" value="1"/>
</dbReference>
<dbReference type="Proteomes" id="UP000006702">
    <property type="component" value="Unassembled WGS sequence"/>
</dbReference>
<reference evidence="2" key="1">
    <citation type="journal article" date="2008" name="PLoS Genet.">
        <title>Genomic islands in the pathogenic filamentous fungus Aspergillus fumigatus.</title>
        <authorList>
            <person name="Fedorova N.D."/>
            <person name="Khaldi N."/>
            <person name="Joardar V.S."/>
            <person name="Maiti R."/>
            <person name="Amedeo P."/>
            <person name="Anderson M.J."/>
            <person name="Crabtree J."/>
            <person name="Silva J.C."/>
            <person name="Badger J.H."/>
            <person name="Albarraq A."/>
            <person name="Angiuoli S."/>
            <person name="Bussey H."/>
            <person name="Bowyer P."/>
            <person name="Cotty P.J."/>
            <person name="Dyer P.S."/>
            <person name="Egan A."/>
            <person name="Galens K."/>
            <person name="Fraser-Liggett C.M."/>
            <person name="Haas B.J."/>
            <person name="Inman J.M."/>
            <person name="Kent R."/>
            <person name="Lemieux S."/>
            <person name="Malavazi I."/>
            <person name="Orvis J."/>
            <person name="Roemer T."/>
            <person name="Ronning C.M."/>
            <person name="Sundaram J.P."/>
            <person name="Sutton G."/>
            <person name="Turner G."/>
            <person name="Venter J.C."/>
            <person name="White O.R."/>
            <person name="Whitty B.R."/>
            <person name="Youngman P."/>
            <person name="Wolfe K.H."/>
            <person name="Goldman G.H."/>
            <person name="Wortman J.R."/>
            <person name="Jiang B."/>
            <person name="Denning D.W."/>
            <person name="Nierman W.C."/>
        </authorList>
    </citation>
    <scope>NUCLEOTIDE SEQUENCE [LARGE SCALE GENOMIC DNA]</scope>
    <source>
        <strain evidence="2">ATCC 1020 / DSM 3700 / CBS 544.65 / FGSC A1164 / JCM 1740 / NRRL 181 / WB 181</strain>
    </source>
</reference>
<proteinExistence type="predicted"/>
<dbReference type="KEGG" id="nfi:NFIA_087920"/>
<dbReference type="EMBL" id="DS027696">
    <property type="protein sequence ID" value="EAW18836.1"/>
    <property type="molecule type" value="Genomic_DNA"/>
</dbReference>
<dbReference type="InterPro" id="IPR027417">
    <property type="entry name" value="P-loop_NTPase"/>
</dbReference>
<dbReference type="HOGENOM" id="CLU_1669863_0_0_1"/>
<dbReference type="GeneID" id="4587291"/>
<evidence type="ECO:0000313" key="2">
    <source>
        <dbReference type="Proteomes" id="UP000006702"/>
    </source>
</evidence>
<accession>A1DHH9</accession>
<organism evidence="1 2">
    <name type="scientific">Neosartorya fischeri (strain ATCC 1020 / DSM 3700 / CBS 544.65 / FGSC A1164 / JCM 1740 / NRRL 181 / WB 181)</name>
    <name type="common">Aspergillus fischerianus</name>
    <dbReference type="NCBI Taxonomy" id="331117"/>
    <lineage>
        <taxon>Eukaryota</taxon>
        <taxon>Fungi</taxon>
        <taxon>Dikarya</taxon>
        <taxon>Ascomycota</taxon>
        <taxon>Pezizomycotina</taxon>
        <taxon>Eurotiomycetes</taxon>
        <taxon>Eurotiomycetidae</taxon>
        <taxon>Eurotiales</taxon>
        <taxon>Aspergillaceae</taxon>
        <taxon>Aspergillus</taxon>
        <taxon>Aspergillus subgen. Fumigati</taxon>
    </lineage>
</organism>
<keyword evidence="2" id="KW-1185">Reference proteome</keyword>
<sequence>MALRDGLNLVVVPRRLLQVWVKEWKDTVEPHQLLNMTLLLGHGTPIQASRQSRHFRTVTYDRSLRLESGFVHETLASDPEDKENRVQMPRIKSDVTNVRAVIDAAELTDAKSNTDILLTHGLNLHSECSRVILLEPPLNMNTLFQVVDRVHRLGQRSR</sequence>
<evidence type="ECO:0000313" key="1">
    <source>
        <dbReference type="EMBL" id="EAW18836.1"/>
    </source>
</evidence>
<gene>
    <name evidence="1" type="ORF">NFIA_087920</name>
</gene>
<protein>
    <recommendedName>
        <fullName evidence="3">SNF2 N-terminal domain-containing protein</fullName>
    </recommendedName>
</protein>
<name>A1DHH9_NEOFI</name>
<dbReference type="RefSeq" id="XP_001260733.1">
    <property type="nucleotide sequence ID" value="XM_001260732.1"/>
</dbReference>
<dbReference type="SUPFAM" id="SSF52540">
    <property type="entry name" value="P-loop containing nucleoside triphosphate hydrolases"/>
    <property type="match status" value="1"/>
</dbReference>
<dbReference type="AlphaFoldDB" id="A1DHH9"/>
<dbReference type="OrthoDB" id="2117591at2759"/>